<protein>
    <submittedName>
        <fullName evidence="9">High-affinity import carrier for pyridoxine</fullName>
    </submittedName>
</protein>
<keyword evidence="10" id="KW-1185">Reference proteome</keyword>
<organism evidence="9 10">
    <name type="scientific">Schizosaccharomyces japonicus (strain yFS275 / FY16936)</name>
    <name type="common">Fission yeast</name>
    <dbReference type="NCBI Taxonomy" id="402676"/>
    <lineage>
        <taxon>Eukaryota</taxon>
        <taxon>Fungi</taxon>
        <taxon>Dikarya</taxon>
        <taxon>Ascomycota</taxon>
        <taxon>Taphrinomycotina</taxon>
        <taxon>Schizosaccharomycetes</taxon>
        <taxon>Schizosaccharomycetales</taxon>
        <taxon>Schizosaccharomycetaceae</taxon>
        <taxon>Schizosaccharomyces</taxon>
    </lineage>
</organism>
<dbReference type="RefSeq" id="XP_002174789.1">
    <property type="nucleotide sequence ID" value="XM_002174753.2"/>
</dbReference>
<evidence type="ECO:0000256" key="4">
    <source>
        <dbReference type="ARBA" id="ARBA00022989"/>
    </source>
</evidence>
<dbReference type="JaponicusDB" id="SJAG_03652"/>
<dbReference type="PANTHER" id="PTHR23502">
    <property type="entry name" value="MAJOR FACILITATOR SUPERFAMILY"/>
    <property type="match status" value="1"/>
</dbReference>
<proteinExistence type="predicted"/>
<dbReference type="OrthoDB" id="3936150at2759"/>
<feature type="transmembrane region" description="Helical" evidence="7">
    <location>
        <begin position="65"/>
        <end position="82"/>
    </location>
</feature>
<dbReference type="InterPro" id="IPR011701">
    <property type="entry name" value="MFS"/>
</dbReference>
<dbReference type="STRING" id="402676.B6K4T9"/>
<comment type="subcellular location">
    <subcellularLocation>
        <location evidence="1">Membrane</location>
        <topology evidence="1">Multi-pass membrane protein</topology>
    </subcellularLocation>
</comment>
<dbReference type="GO" id="GO:0005886">
    <property type="term" value="C:plasma membrane"/>
    <property type="evidence" value="ECO:0000318"/>
    <property type="project" value="GO_Central"/>
</dbReference>
<sequence length="507" mass="56080">MEKVGTKVDTKVDSKDEITPVHSPMDSFSDKLDKNSVDLETKNLSEFLSNKHPAHPQNWPAWKRWSVLIFYSAMQAFVLWTSSAYGSLSSAVSEYFHVSTQVSMLNMSMNILGCGLGPIFLGPLSDIGGRKPVYLVSMVIYILFNISCAIPKNISQMIISHFIIGVAGSTALTNVAGSVADMFSEDGSGMGMGMFTWACSVSAVGSPIGAALYENPHMGWRWLYWLNMMVGGLFLLGLLFTPETLPTLIIRKYELAQGHSVEFIPKLTTKDAVRNIRFVVTMGFRIMLTEPVVIALGWYNAFAYGVGYFFLNAIWPVFAGVYKMSAMAASCTYLSNIVACLIIYLYQPIQEYIYQLDRKKHGGVGRPEARFKSAVWISLLFPAGMFLFAFTCSGGHPWIVPIIGMCMQAIPNSHNWLCCLTYLTDAYPVVAASAVAAYTLPSYAGATAFAHISIVMFDKLSPKWAVAILAFVSLLIPVLILCIYLFGKRLRDRSKLTGDKAIRYLPH</sequence>
<feature type="transmembrane region" description="Helical" evidence="7">
    <location>
        <begin position="192"/>
        <end position="210"/>
    </location>
</feature>
<feature type="transmembrane region" description="Helical" evidence="7">
    <location>
        <begin position="292"/>
        <end position="318"/>
    </location>
</feature>
<accession>B6K4T9</accession>
<dbReference type="VEuPathDB" id="FungiDB:SJAG_03652"/>
<evidence type="ECO:0000313" key="9">
    <source>
        <dbReference type="EMBL" id="EEB08496.1"/>
    </source>
</evidence>
<feature type="transmembrane region" description="Helical" evidence="7">
    <location>
        <begin position="324"/>
        <end position="346"/>
    </location>
</feature>
<dbReference type="InterPro" id="IPR020846">
    <property type="entry name" value="MFS_dom"/>
</dbReference>
<feature type="transmembrane region" description="Helical" evidence="7">
    <location>
        <begin position="102"/>
        <end position="121"/>
    </location>
</feature>
<dbReference type="GO" id="GO:0022857">
    <property type="term" value="F:transmembrane transporter activity"/>
    <property type="evidence" value="ECO:0000318"/>
    <property type="project" value="GO_Central"/>
</dbReference>
<dbReference type="AlphaFoldDB" id="B6K4T9"/>
<dbReference type="GO" id="GO:0055085">
    <property type="term" value="P:transmembrane transport"/>
    <property type="evidence" value="ECO:0000318"/>
    <property type="project" value="GO_Central"/>
</dbReference>
<evidence type="ECO:0000256" key="1">
    <source>
        <dbReference type="ARBA" id="ARBA00004141"/>
    </source>
</evidence>
<evidence type="ECO:0000313" key="10">
    <source>
        <dbReference type="Proteomes" id="UP000001744"/>
    </source>
</evidence>
<dbReference type="PANTHER" id="PTHR23502:SF180">
    <property type="entry name" value="VITAMIN B6 TRANSPORTER BSU1"/>
    <property type="match status" value="1"/>
</dbReference>
<evidence type="ECO:0000259" key="8">
    <source>
        <dbReference type="PROSITE" id="PS50850"/>
    </source>
</evidence>
<evidence type="ECO:0000256" key="3">
    <source>
        <dbReference type="ARBA" id="ARBA00022692"/>
    </source>
</evidence>
<dbReference type="eggNOG" id="KOG0255">
    <property type="taxonomic scope" value="Eukaryota"/>
</dbReference>
<dbReference type="Gene3D" id="1.20.1250.20">
    <property type="entry name" value="MFS general substrate transporter like domains"/>
    <property type="match status" value="1"/>
</dbReference>
<dbReference type="HOGENOM" id="CLU_008455_11_5_1"/>
<feature type="compositionally biased region" description="Basic and acidic residues" evidence="6">
    <location>
        <begin position="1"/>
        <end position="19"/>
    </location>
</feature>
<evidence type="ECO:0000256" key="7">
    <source>
        <dbReference type="SAM" id="Phobius"/>
    </source>
</evidence>
<keyword evidence="3 7" id="KW-0812">Transmembrane</keyword>
<feature type="transmembrane region" description="Helical" evidence="7">
    <location>
        <begin position="158"/>
        <end position="180"/>
    </location>
</feature>
<feature type="domain" description="Major facilitator superfamily (MFS) profile" evidence="8">
    <location>
        <begin position="67"/>
        <end position="491"/>
    </location>
</feature>
<keyword evidence="2" id="KW-0813">Transport</keyword>
<dbReference type="Proteomes" id="UP000001744">
    <property type="component" value="Unassembled WGS sequence"/>
</dbReference>
<dbReference type="GeneID" id="7051359"/>
<dbReference type="Pfam" id="PF07690">
    <property type="entry name" value="MFS_1"/>
    <property type="match status" value="1"/>
</dbReference>
<feature type="transmembrane region" description="Helical" evidence="7">
    <location>
        <begin position="375"/>
        <end position="399"/>
    </location>
</feature>
<evidence type="ECO:0000256" key="2">
    <source>
        <dbReference type="ARBA" id="ARBA00022448"/>
    </source>
</evidence>
<feature type="transmembrane region" description="Helical" evidence="7">
    <location>
        <begin position="133"/>
        <end position="152"/>
    </location>
</feature>
<evidence type="ECO:0000256" key="5">
    <source>
        <dbReference type="ARBA" id="ARBA00023136"/>
    </source>
</evidence>
<name>B6K4T9_SCHJY</name>
<keyword evidence="4 7" id="KW-1133">Transmembrane helix</keyword>
<dbReference type="SUPFAM" id="SSF103473">
    <property type="entry name" value="MFS general substrate transporter"/>
    <property type="match status" value="1"/>
</dbReference>
<dbReference type="InterPro" id="IPR036259">
    <property type="entry name" value="MFS_trans_sf"/>
</dbReference>
<feature type="transmembrane region" description="Helical" evidence="7">
    <location>
        <begin position="464"/>
        <end position="486"/>
    </location>
</feature>
<dbReference type="CDD" id="cd17323">
    <property type="entry name" value="MFS_Tpo1_MDR_like"/>
    <property type="match status" value="1"/>
</dbReference>
<keyword evidence="5 7" id="KW-0472">Membrane</keyword>
<reference evidence="9 10" key="1">
    <citation type="journal article" date="2011" name="Science">
        <title>Comparative functional genomics of the fission yeasts.</title>
        <authorList>
            <person name="Rhind N."/>
            <person name="Chen Z."/>
            <person name="Yassour M."/>
            <person name="Thompson D.A."/>
            <person name="Haas B.J."/>
            <person name="Habib N."/>
            <person name="Wapinski I."/>
            <person name="Roy S."/>
            <person name="Lin M.F."/>
            <person name="Heiman D.I."/>
            <person name="Young S.K."/>
            <person name="Furuya K."/>
            <person name="Guo Y."/>
            <person name="Pidoux A."/>
            <person name="Chen H.M."/>
            <person name="Robbertse B."/>
            <person name="Goldberg J.M."/>
            <person name="Aoki K."/>
            <person name="Bayne E.H."/>
            <person name="Berlin A.M."/>
            <person name="Desjardins C.A."/>
            <person name="Dobbs E."/>
            <person name="Dukaj L."/>
            <person name="Fan L."/>
            <person name="FitzGerald M.G."/>
            <person name="French C."/>
            <person name="Gujja S."/>
            <person name="Hansen K."/>
            <person name="Keifenheim D."/>
            <person name="Levin J.Z."/>
            <person name="Mosher R.A."/>
            <person name="Mueller C.A."/>
            <person name="Pfiffner J."/>
            <person name="Priest M."/>
            <person name="Russ C."/>
            <person name="Smialowska A."/>
            <person name="Swoboda P."/>
            <person name="Sykes S.M."/>
            <person name="Vaughn M."/>
            <person name="Vengrova S."/>
            <person name="Yoder R."/>
            <person name="Zeng Q."/>
            <person name="Allshire R."/>
            <person name="Baulcombe D."/>
            <person name="Birren B.W."/>
            <person name="Brown W."/>
            <person name="Ekwall K."/>
            <person name="Kellis M."/>
            <person name="Leatherwood J."/>
            <person name="Levin H."/>
            <person name="Margalit H."/>
            <person name="Martienssen R."/>
            <person name="Nieduszynski C.A."/>
            <person name="Spatafora J.W."/>
            <person name="Friedman N."/>
            <person name="Dalgaard J.Z."/>
            <person name="Baumann P."/>
            <person name="Niki H."/>
            <person name="Regev A."/>
            <person name="Nusbaum C."/>
        </authorList>
    </citation>
    <scope>NUCLEOTIDE SEQUENCE [LARGE SCALE GENOMIC DNA]</scope>
    <source>
        <strain evidence="10">yFS275 / FY16936</strain>
    </source>
</reference>
<dbReference type="PROSITE" id="PS50850">
    <property type="entry name" value="MFS"/>
    <property type="match status" value="1"/>
</dbReference>
<dbReference type="OMA" id="YVIWTSN"/>
<dbReference type="EMBL" id="KE651167">
    <property type="protein sequence ID" value="EEB08496.1"/>
    <property type="molecule type" value="Genomic_DNA"/>
</dbReference>
<evidence type="ECO:0000256" key="6">
    <source>
        <dbReference type="SAM" id="MobiDB-lite"/>
    </source>
</evidence>
<feature type="region of interest" description="Disordered" evidence="6">
    <location>
        <begin position="1"/>
        <end position="27"/>
    </location>
</feature>
<feature type="transmembrane region" description="Helical" evidence="7">
    <location>
        <begin position="222"/>
        <end position="241"/>
    </location>
</feature>
<gene>
    <name evidence="9" type="ORF">SJAG_03652</name>
</gene>